<feature type="transmembrane region" description="Helical" evidence="2">
    <location>
        <begin position="21"/>
        <end position="40"/>
    </location>
</feature>
<protein>
    <submittedName>
        <fullName evidence="3">Uncharacterized protein</fullName>
    </submittedName>
</protein>
<organism evidence="3 4">
    <name type="scientific">Fusarium redolens</name>
    <dbReference type="NCBI Taxonomy" id="48865"/>
    <lineage>
        <taxon>Eukaryota</taxon>
        <taxon>Fungi</taxon>
        <taxon>Dikarya</taxon>
        <taxon>Ascomycota</taxon>
        <taxon>Pezizomycotina</taxon>
        <taxon>Sordariomycetes</taxon>
        <taxon>Hypocreomycetidae</taxon>
        <taxon>Hypocreales</taxon>
        <taxon>Nectriaceae</taxon>
        <taxon>Fusarium</taxon>
        <taxon>Fusarium redolens species complex</taxon>
    </lineage>
</organism>
<evidence type="ECO:0000313" key="3">
    <source>
        <dbReference type="EMBL" id="KAH7232323.1"/>
    </source>
</evidence>
<evidence type="ECO:0000256" key="1">
    <source>
        <dbReference type="SAM" id="MobiDB-lite"/>
    </source>
</evidence>
<gene>
    <name evidence="3" type="ORF">BKA55DRAFT_598301</name>
</gene>
<dbReference type="OrthoDB" id="4583723at2759"/>
<keyword evidence="2" id="KW-0812">Transmembrane</keyword>
<dbReference type="AlphaFoldDB" id="A0A9P9G4D6"/>
<dbReference type="EMBL" id="JAGMUX010000019">
    <property type="protein sequence ID" value="KAH7232323.1"/>
    <property type="molecule type" value="Genomic_DNA"/>
</dbReference>
<feature type="transmembrane region" description="Helical" evidence="2">
    <location>
        <begin position="293"/>
        <end position="314"/>
    </location>
</feature>
<keyword evidence="4" id="KW-1185">Reference proteome</keyword>
<keyword evidence="2" id="KW-1133">Transmembrane helix</keyword>
<comment type="caution">
    <text evidence="3">The sequence shown here is derived from an EMBL/GenBank/DDBJ whole genome shotgun (WGS) entry which is preliminary data.</text>
</comment>
<feature type="compositionally biased region" description="Basic and acidic residues" evidence="1">
    <location>
        <begin position="137"/>
        <end position="153"/>
    </location>
</feature>
<dbReference type="Proteomes" id="UP000720189">
    <property type="component" value="Unassembled WGS sequence"/>
</dbReference>
<evidence type="ECO:0000256" key="2">
    <source>
        <dbReference type="SAM" id="Phobius"/>
    </source>
</evidence>
<keyword evidence="2" id="KW-0472">Membrane</keyword>
<name>A0A9P9G4D6_FUSRE</name>
<feature type="transmembrane region" description="Helical" evidence="2">
    <location>
        <begin position="343"/>
        <end position="363"/>
    </location>
</feature>
<accession>A0A9P9G4D6</accession>
<proteinExistence type="predicted"/>
<evidence type="ECO:0000313" key="4">
    <source>
        <dbReference type="Proteomes" id="UP000720189"/>
    </source>
</evidence>
<feature type="region of interest" description="Disordered" evidence="1">
    <location>
        <begin position="134"/>
        <end position="153"/>
    </location>
</feature>
<dbReference type="GeneID" id="70226174"/>
<sequence length="434" mass="49393">MDSSPRLPLQRRHDLDVVKQQLVVVVSAAATVFVLCPEWLQFYRNLAVIPLLAWLTAKAFDLVIMLNDKWDNAPAMVKYFVPIDFPQITPPFEKMRSLGNRQLLVARTKFRHLSLEVRAVVLTLVNWVLSRFGGSESKVESPGSEHKTTKPAPKPDEWVAILVTTPLINDDSTIDFGTNTIVEIGEVITWEHTQTTSVPAILPSSTFHVQMTVCLVPRSIWYSRKTVLEKFTTGLYWNHQPGQSVCQGEQWDEDRVRSISKVQVIGHVEKRNNIHKVNECFESLRQGWDDVNIYWSDIDFAIIFAFLLVGTYSVDICKKLFDQFSNLRVEKASRNKELNRTRLGAGAAVLTLLTGGLAAPITIPMMMGAEMTTSTHDRYLWGERMRMCKELLGKHEQLEGVIELEDTNAPKAIDPTPFFLPKTMESSWFVDDTW</sequence>
<dbReference type="RefSeq" id="XP_046043983.1">
    <property type="nucleotide sequence ID" value="XM_046196220.1"/>
</dbReference>
<reference evidence="3" key="1">
    <citation type="journal article" date="2021" name="Nat. Commun.">
        <title>Genetic determinants of endophytism in the Arabidopsis root mycobiome.</title>
        <authorList>
            <person name="Mesny F."/>
            <person name="Miyauchi S."/>
            <person name="Thiergart T."/>
            <person name="Pickel B."/>
            <person name="Atanasova L."/>
            <person name="Karlsson M."/>
            <person name="Huettel B."/>
            <person name="Barry K.W."/>
            <person name="Haridas S."/>
            <person name="Chen C."/>
            <person name="Bauer D."/>
            <person name="Andreopoulos W."/>
            <person name="Pangilinan J."/>
            <person name="LaButti K."/>
            <person name="Riley R."/>
            <person name="Lipzen A."/>
            <person name="Clum A."/>
            <person name="Drula E."/>
            <person name="Henrissat B."/>
            <person name="Kohler A."/>
            <person name="Grigoriev I.V."/>
            <person name="Martin F.M."/>
            <person name="Hacquard S."/>
        </authorList>
    </citation>
    <scope>NUCLEOTIDE SEQUENCE</scope>
    <source>
        <strain evidence="3">MPI-CAGE-AT-0023</strain>
    </source>
</reference>